<comment type="caution">
    <text evidence="1">The sequence shown here is derived from an EMBL/GenBank/DDBJ whole genome shotgun (WGS) entry which is preliminary data.</text>
</comment>
<evidence type="ECO:0000313" key="2">
    <source>
        <dbReference type="Proteomes" id="UP000075424"/>
    </source>
</evidence>
<dbReference type="Proteomes" id="UP000075424">
    <property type="component" value="Unassembled WGS sequence"/>
</dbReference>
<organism evidence="1 2">
    <name type="scientific">Geobacillus stearothermophilus</name>
    <name type="common">Bacillus stearothermophilus</name>
    <dbReference type="NCBI Taxonomy" id="1422"/>
    <lineage>
        <taxon>Bacteria</taxon>
        <taxon>Bacillati</taxon>
        <taxon>Bacillota</taxon>
        <taxon>Bacilli</taxon>
        <taxon>Bacillales</taxon>
        <taxon>Anoxybacillaceae</taxon>
        <taxon>Geobacillus</taxon>
    </lineage>
</organism>
<sequence length="102" mass="11981">MAERHAKQAMMFQNKILERMRSLDPRELSPNDLIRWFDIAVKVERLSRGESTEIQKVEHDGEVKQSHEIGITNKLLADEEARDLVKRLIRKRNAVKRDSDQS</sequence>
<dbReference type="AlphaFoldDB" id="A0A150MVT1"/>
<reference evidence="1 2" key="1">
    <citation type="submission" date="2016-01" db="EMBL/GenBank/DDBJ databases">
        <title>Draft Genome Sequences of Seven Thermophilic Sporeformers Isolated from Foods.</title>
        <authorList>
            <person name="Berendsen E.M."/>
            <person name="Wells-Bennik M.H."/>
            <person name="Krawcyk A.O."/>
            <person name="De Jong A."/>
            <person name="Holsappel S."/>
            <person name="Eijlander R.T."/>
            <person name="Kuipers O.P."/>
        </authorList>
    </citation>
    <scope>NUCLEOTIDE SEQUENCE [LARGE SCALE GENOMIC DNA]</scope>
    <source>
        <strain evidence="1 2">B4109</strain>
    </source>
</reference>
<dbReference type="PATRIC" id="fig|1422.18.peg.2023"/>
<gene>
    <name evidence="1" type="ORF">B4109_3026</name>
</gene>
<name>A0A150MVT1_GEOSE</name>
<evidence type="ECO:0000313" key="1">
    <source>
        <dbReference type="EMBL" id="KYD28563.1"/>
    </source>
</evidence>
<proteinExistence type="predicted"/>
<dbReference type="EMBL" id="LQYV01000024">
    <property type="protein sequence ID" value="KYD28563.1"/>
    <property type="molecule type" value="Genomic_DNA"/>
</dbReference>
<accession>A0A150MVT1</accession>
<protein>
    <submittedName>
        <fullName evidence="1">Uncharacterized protein</fullName>
    </submittedName>
</protein>